<protein>
    <submittedName>
        <fullName evidence="3">ThiF family protein</fullName>
    </submittedName>
</protein>
<dbReference type="GO" id="GO:0008641">
    <property type="term" value="F:ubiquitin-like modifier activating enzyme activity"/>
    <property type="evidence" value="ECO:0007669"/>
    <property type="project" value="InterPro"/>
</dbReference>
<evidence type="ECO:0000259" key="2">
    <source>
        <dbReference type="Pfam" id="PF14461"/>
    </source>
</evidence>
<name>A0A1I5EJS5_9FLAO</name>
<organism evidence="3 4">
    <name type="scientific">Paenimyroides ummariense</name>
    <dbReference type="NCBI Taxonomy" id="913024"/>
    <lineage>
        <taxon>Bacteria</taxon>
        <taxon>Pseudomonadati</taxon>
        <taxon>Bacteroidota</taxon>
        <taxon>Flavobacteriia</taxon>
        <taxon>Flavobacteriales</taxon>
        <taxon>Flavobacteriaceae</taxon>
        <taxon>Paenimyroides</taxon>
    </lineage>
</organism>
<dbReference type="STRING" id="913024.SAMN05421741_1214"/>
<dbReference type="RefSeq" id="WP_091525153.1">
    <property type="nucleotide sequence ID" value="NZ_FOVI01000021.1"/>
</dbReference>
<evidence type="ECO:0000313" key="3">
    <source>
        <dbReference type="EMBL" id="SFO11757.1"/>
    </source>
</evidence>
<dbReference type="Pfam" id="PF14461">
    <property type="entry name" value="Prok-E2_B"/>
    <property type="match status" value="1"/>
</dbReference>
<keyword evidence="4" id="KW-1185">Reference proteome</keyword>
<gene>
    <name evidence="3" type="ORF">SAMN05421741_1214</name>
</gene>
<feature type="domain" description="Prokaryotic E2 family B" evidence="2">
    <location>
        <begin position="37"/>
        <end position="145"/>
    </location>
</feature>
<accession>A0A1I5EJS5</accession>
<proteinExistence type="predicted"/>
<dbReference type="AlphaFoldDB" id="A0A1I5EJS5"/>
<reference evidence="4" key="1">
    <citation type="submission" date="2016-10" db="EMBL/GenBank/DDBJ databases">
        <authorList>
            <person name="Varghese N."/>
            <person name="Submissions S."/>
        </authorList>
    </citation>
    <scope>NUCLEOTIDE SEQUENCE [LARGE SCALE GENOMIC DNA]</scope>
    <source>
        <strain evidence="4">DS-12</strain>
    </source>
</reference>
<dbReference type="Gene3D" id="3.40.50.720">
    <property type="entry name" value="NAD(P)-binding Rossmann-like Domain"/>
    <property type="match status" value="1"/>
</dbReference>
<dbReference type="OrthoDB" id="9804286at2"/>
<feature type="domain" description="THIF-type NAD/FAD binding fold" evidence="1">
    <location>
        <begin position="311"/>
        <end position="415"/>
    </location>
</feature>
<dbReference type="Pfam" id="PF00899">
    <property type="entry name" value="ThiF"/>
    <property type="match status" value="1"/>
</dbReference>
<evidence type="ECO:0000259" key="1">
    <source>
        <dbReference type="Pfam" id="PF00899"/>
    </source>
</evidence>
<dbReference type="InterPro" id="IPR035985">
    <property type="entry name" value="Ubiquitin-activating_enz"/>
</dbReference>
<sequence length="563" mass="65939">MIKEILKLISKTEDAKILKTENISGNSSIKRYEQVISVETELSLNDGLKIILLYITLKEPYSVHLPKIYIDEKSYDELKFIPHINEDLSICIYDTDTNFYFEQKNLPEIVVDLIAKSKIILRGKNDASYLKEEFEREFLAYWNIKYSNREKTSETGICLIDSQHFQNLKAIKFINKFGLYEYLVYNNENHFKLLEKYLKIKGVKYAEIPAFAATFKELEPPYSITFSKSVKYLNDLNDFKSKINKLKFGEFLVVFKNEYDELFGWTYPFVKKHINGFRELSNWQFLNSNFGKNYLVNRLSFSSISPKRLDIRTSGIEVNRELKIALIGIGSVGSNLLHYLTKYPISKYCLIDPDILKVENVFRNKFGFNYITEFKVDIGEYEILSKNPFTEVLSFRRDICAVIENEPDVIEDYDFRFIVLGILRIEKYILQHLINLKSVKPIILIWVEPYLASGQLVYLKPEDFDKGINLISNYPFHVIKSGQNISKKEGSCQTGYMPYSDMRLNLFLSSINSILYEILVENNYNKSKVISWIGDTEELKKINIEINDKYDGINKFTIIENEF</sequence>
<dbReference type="InterPro" id="IPR000594">
    <property type="entry name" value="ThiF_NAD_FAD-bd"/>
</dbReference>
<dbReference type="Proteomes" id="UP000199036">
    <property type="component" value="Unassembled WGS sequence"/>
</dbReference>
<dbReference type="EMBL" id="FOVI01000021">
    <property type="protein sequence ID" value="SFO11757.1"/>
    <property type="molecule type" value="Genomic_DNA"/>
</dbReference>
<evidence type="ECO:0000313" key="4">
    <source>
        <dbReference type="Proteomes" id="UP000199036"/>
    </source>
</evidence>
<dbReference type="SUPFAM" id="SSF69572">
    <property type="entry name" value="Activating enzymes of the ubiquitin-like proteins"/>
    <property type="match status" value="1"/>
</dbReference>
<dbReference type="InterPro" id="IPR032701">
    <property type="entry name" value="Prok-E2_B_dom"/>
</dbReference>